<name>A0ABU8VBA3_9BURK</name>
<evidence type="ECO:0000313" key="3">
    <source>
        <dbReference type="Proteomes" id="UP001365846"/>
    </source>
</evidence>
<proteinExistence type="predicted"/>
<evidence type="ECO:0000313" key="2">
    <source>
        <dbReference type="EMBL" id="MEJ8810761.1"/>
    </source>
</evidence>
<protein>
    <submittedName>
        <fullName evidence="2">Uncharacterized protein</fullName>
    </submittedName>
</protein>
<comment type="caution">
    <text evidence="2">The sequence shown here is derived from an EMBL/GenBank/DDBJ whole genome shotgun (WGS) entry which is preliminary data.</text>
</comment>
<dbReference type="EMBL" id="JBBKZU010000002">
    <property type="protein sequence ID" value="MEJ8810761.1"/>
    <property type="molecule type" value="Genomic_DNA"/>
</dbReference>
<dbReference type="Proteomes" id="UP001365846">
    <property type="component" value="Unassembled WGS sequence"/>
</dbReference>
<keyword evidence="1" id="KW-1133">Transmembrane helix</keyword>
<accession>A0ABU8VBA3</accession>
<dbReference type="RefSeq" id="WP_340356071.1">
    <property type="nucleotide sequence ID" value="NZ_JBBKZU010000002.1"/>
</dbReference>
<keyword evidence="1" id="KW-0812">Transmembrane</keyword>
<reference evidence="2 3" key="1">
    <citation type="submission" date="2024-03" db="EMBL/GenBank/DDBJ databases">
        <title>Novel species of the genus Variovorax.</title>
        <authorList>
            <person name="Liu Q."/>
            <person name="Xin Y.-H."/>
        </authorList>
    </citation>
    <scope>NUCLEOTIDE SEQUENCE [LARGE SCALE GENOMIC DNA]</scope>
    <source>
        <strain evidence="2 3">KACC 18899</strain>
    </source>
</reference>
<feature type="transmembrane region" description="Helical" evidence="1">
    <location>
        <begin position="42"/>
        <end position="60"/>
    </location>
</feature>
<keyword evidence="1" id="KW-0472">Membrane</keyword>
<keyword evidence="3" id="KW-1185">Reference proteome</keyword>
<organism evidence="2 3">
    <name type="scientific">Variovorax ureilyticus</name>
    <dbReference type="NCBI Taxonomy" id="1836198"/>
    <lineage>
        <taxon>Bacteria</taxon>
        <taxon>Pseudomonadati</taxon>
        <taxon>Pseudomonadota</taxon>
        <taxon>Betaproteobacteria</taxon>
        <taxon>Burkholderiales</taxon>
        <taxon>Comamonadaceae</taxon>
        <taxon>Variovorax</taxon>
    </lineage>
</organism>
<sequence length="65" mass="7667">MKSDRDDFHDWQMSERPSISSTLTPLEWRRPRTPPLPPEMPWGRIALIAVVGLVFLLLALRLHYR</sequence>
<gene>
    <name evidence="2" type="ORF">WKW77_06755</name>
</gene>
<evidence type="ECO:0000256" key="1">
    <source>
        <dbReference type="SAM" id="Phobius"/>
    </source>
</evidence>